<dbReference type="GO" id="GO:0003964">
    <property type="term" value="F:RNA-directed DNA polymerase activity"/>
    <property type="evidence" value="ECO:0007669"/>
    <property type="project" value="UniProtKB-KW"/>
</dbReference>
<evidence type="ECO:0000256" key="3">
    <source>
        <dbReference type="ARBA" id="ARBA00022722"/>
    </source>
</evidence>
<keyword evidence="13" id="KW-0511">Multifunctional enzyme</keyword>
<keyword evidence="8" id="KW-0694">RNA-binding</keyword>
<keyword evidence="10" id="KW-0695">RNA-directed DNA polymerase</keyword>
<evidence type="ECO:0000256" key="15">
    <source>
        <dbReference type="ARBA" id="ARBA00049244"/>
    </source>
</evidence>
<feature type="domain" description="Integrase catalytic" evidence="17">
    <location>
        <begin position="404"/>
        <end position="582"/>
    </location>
</feature>
<dbReference type="GO" id="GO:0005634">
    <property type="term" value="C:nucleus"/>
    <property type="evidence" value="ECO:0007669"/>
    <property type="project" value="UniProtKB-ARBA"/>
</dbReference>
<organism evidence="18 19">
    <name type="scientific">Austropuccinia psidii MF-1</name>
    <dbReference type="NCBI Taxonomy" id="1389203"/>
    <lineage>
        <taxon>Eukaryota</taxon>
        <taxon>Fungi</taxon>
        <taxon>Dikarya</taxon>
        <taxon>Basidiomycota</taxon>
        <taxon>Pucciniomycotina</taxon>
        <taxon>Pucciniomycetes</taxon>
        <taxon>Pucciniales</taxon>
        <taxon>Sphaerophragmiaceae</taxon>
        <taxon>Austropuccinia</taxon>
    </lineage>
</organism>
<evidence type="ECO:0000256" key="13">
    <source>
        <dbReference type="ARBA" id="ARBA00023268"/>
    </source>
</evidence>
<proteinExistence type="predicted"/>
<feature type="region of interest" description="Disordered" evidence="16">
    <location>
        <begin position="222"/>
        <end position="243"/>
    </location>
</feature>
<keyword evidence="11" id="KW-0239">DNA-directed DNA polymerase</keyword>
<keyword evidence="1" id="KW-0815">Transposition</keyword>
<evidence type="ECO:0000256" key="6">
    <source>
        <dbReference type="ARBA" id="ARBA00022801"/>
    </source>
</evidence>
<dbReference type="EMBL" id="AVOT02008068">
    <property type="protein sequence ID" value="MBW0485231.1"/>
    <property type="molecule type" value="Genomic_DNA"/>
</dbReference>
<dbReference type="GO" id="GO:0032196">
    <property type="term" value="P:transposition"/>
    <property type="evidence" value="ECO:0007669"/>
    <property type="project" value="UniProtKB-KW"/>
</dbReference>
<dbReference type="GO" id="GO:0046872">
    <property type="term" value="F:metal ion binding"/>
    <property type="evidence" value="ECO:0007669"/>
    <property type="project" value="UniProtKB-KW"/>
</dbReference>
<dbReference type="Gene3D" id="3.30.420.10">
    <property type="entry name" value="Ribonuclease H-like superfamily/Ribonuclease H"/>
    <property type="match status" value="1"/>
</dbReference>
<comment type="catalytic activity">
    <reaction evidence="14">
        <text>DNA(n) + a 2'-deoxyribonucleoside 5'-triphosphate = DNA(n+1) + diphosphate</text>
        <dbReference type="Rhea" id="RHEA:22508"/>
        <dbReference type="Rhea" id="RHEA-COMP:17339"/>
        <dbReference type="Rhea" id="RHEA-COMP:17340"/>
        <dbReference type="ChEBI" id="CHEBI:33019"/>
        <dbReference type="ChEBI" id="CHEBI:61560"/>
        <dbReference type="ChEBI" id="CHEBI:173112"/>
        <dbReference type="EC" id="2.7.7.49"/>
    </reaction>
</comment>
<dbReference type="GO" id="GO:0003723">
    <property type="term" value="F:RNA binding"/>
    <property type="evidence" value="ECO:0007669"/>
    <property type="project" value="UniProtKB-KW"/>
</dbReference>
<comment type="caution">
    <text evidence="18">The sequence shown here is derived from an EMBL/GenBank/DDBJ whole genome shotgun (WGS) entry which is preliminary data.</text>
</comment>
<evidence type="ECO:0000256" key="5">
    <source>
        <dbReference type="ARBA" id="ARBA00022759"/>
    </source>
</evidence>
<keyword evidence="11" id="KW-0808">Transferase</keyword>
<dbReference type="SUPFAM" id="SSF56672">
    <property type="entry name" value="DNA/RNA polymerases"/>
    <property type="match status" value="1"/>
</dbReference>
<dbReference type="PANTHER" id="PTHR42648:SF11">
    <property type="entry name" value="TRANSPOSON TY4-P GAG-POL POLYPROTEIN"/>
    <property type="match status" value="1"/>
</dbReference>
<evidence type="ECO:0000313" key="19">
    <source>
        <dbReference type="Proteomes" id="UP000765509"/>
    </source>
</evidence>
<dbReference type="InterPro" id="IPR001584">
    <property type="entry name" value="Integrase_cat-core"/>
</dbReference>
<dbReference type="PROSITE" id="PS50994">
    <property type="entry name" value="INTEGRASE"/>
    <property type="match status" value="1"/>
</dbReference>
<evidence type="ECO:0000256" key="11">
    <source>
        <dbReference type="ARBA" id="ARBA00022932"/>
    </source>
</evidence>
<evidence type="ECO:0000256" key="16">
    <source>
        <dbReference type="SAM" id="MobiDB-lite"/>
    </source>
</evidence>
<name>A0A9Q3GZ33_9BASI</name>
<evidence type="ECO:0000256" key="9">
    <source>
        <dbReference type="ARBA" id="ARBA00022908"/>
    </source>
</evidence>
<protein>
    <recommendedName>
        <fullName evidence="17">Integrase catalytic domain-containing protein</fullName>
    </recommendedName>
</protein>
<evidence type="ECO:0000313" key="18">
    <source>
        <dbReference type="EMBL" id="MBW0485231.1"/>
    </source>
</evidence>
<keyword evidence="5" id="KW-0255">Endonuclease</keyword>
<keyword evidence="3" id="KW-0540">Nuclease</keyword>
<dbReference type="GO" id="GO:0004519">
    <property type="term" value="F:endonuclease activity"/>
    <property type="evidence" value="ECO:0007669"/>
    <property type="project" value="UniProtKB-KW"/>
</dbReference>
<feature type="compositionally biased region" description="Polar residues" evidence="16">
    <location>
        <begin position="225"/>
        <end position="243"/>
    </location>
</feature>
<comment type="catalytic activity">
    <reaction evidence="15">
        <text>DNA(n) + a 2'-deoxyribonucleoside 5'-triphosphate = DNA(n+1) + diphosphate</text>
        <dbReference type="Rhea" id="RHEA:22508"/>
        <dbReference type="Rhea" id="RHEA-COMP:17339"/>
        <dbReference type="Rhea" id="RHEA-COMP:17340"/>
        <dbReference type="ChEBI" id="CHEBI:33019"/>
        <dbReference type="ChEBI" id="CHEBI:61560"/>
        <dbReference type="ChEBI" id="CHEBI:173112"/>
        <dbReference type="EC" id="2.7.7.7"/>
    </reaction>
</comment>
<evidence type="ECO:0000256" key="1">
    <source>
        <dbReference type="ARBA" id="ARBA00022578"/>
    </source>
</evidence>
<keyword evidence="4" id="KW-0479">Metal-binding</keyword>
<accession>A0A9Q3GZ33</accession>
<gene>
    <name evidence="18" type="ORF">O181_024946</name>
</gene>
<dbReference type="GO" id="GO:0006310">
    <property type="term" value="P:DNA recombination"/>
    <property type="evidence" value="ECO:0007669"/>
    <property type="project" value="UniProtKB-KW"/>
</dbReference>
<keyword evidence="6" id="KW-0378">Hydrolase</keyword>
<dbReference type="Proteomes" id="UP000765509">
    <property type="component" value="Unassembled WGS sequence"/>
</dbReference>
<dbReference type="PANTHER" id="PTHR42648">
    <property type="entry name" value="TRANSPOSASE, PUTATIVE-RELATED"/>
    <property type="match status" value="1"/>
</dbReference>
<reference evidence="18" key="1">
    <citation type="submission" date="2021-03" db="EMBL/GenBank/DDBJ databases">
        <title>Draft genome sequence of rust myrtle Austropuccinia psidii MF-1, a brazilian biotype.</title>
        <authorList>
            <person name="Quecine M.C."/>
            <person name="Pachon D.M.R."/>
            <person name="Bonatelli M.L."/>
            <person name="Correr F.H."/>
            <person name="Franceschini L.M."/>
            <person name="Leite T.F."/>
            <person name="Margarido G.R.A."/>
            <person name="Almeida C.A."/>
            <person name="Ferrarezi J.A."/>
            <person name="Labate C.A."/>
        </authorList>
    </citation>
    <scope>NUCLEOTIDE SEQUENCE</scope>
    <source>
        <strain evidence="18">MF-1</strain>
    </source>
</reference>
<dbReference type="InterPro" id="IPR039537">
    <property type="entry name" value="Retrotran_Ty1/copia-like"/>
</dbReference>
<dbReference type="AlphaFoldDB" id="A0A9Q3GZ33"/>
<dbReference type="InterPro" id="IPR043502">
    <property type="entry name" value="DNA/RNA_pol_sf"/>
</dbReference>
<dbReference type="GO" id="GO:0003887">
    <property type="term" value="F:DNA-directed DNA polymerase activity"/>
    <property type="evidence" value="ECO:0007669"/>
    <property type="project" value="UniProtKB-KW"/>
</dbReference>
<keyword evidence="12" id="KW-0233">DNA recombination</keyword>
<dbReference type="InterPro" id="IPR036397">
    <property type="entry name" value="RNaseH_sf"/>
</dbReference>
<keyword evidence="2" id="KW-0548">Nucleotidyltransferase</keyword>
<keyword evidence="19" id="KW-1185">Reference proteome</keyword>
<dbReference type="GO" id="GO:0016787">
    <property type="term" value="F:hydrolase activity"/>
    <property type="evidence" value="ECO:0007669"/>
    <property type="project" value="UniProtKB-KW"/>
</dbReference>
<evidence type="ECO:0000256" key="10">
    <source>
        <dbReference type="ARBA" id="ARBA00022918"/>
    </source>
</evidence>
<evidence type="ECO:0000256" key="7">
    <source>
        <dbReference type="ARBA" id="ARBA00022842"/>
    </source>
</evidence>
<evidence type="ECO:0000256" key="2">
    <source>
        <dbReference type="ARBA" id="ARBA00022695"/>
    </source>
</evidence>
<keyword evidence="9" id="KW-0229">DNA integration</keyword>
<dbReference type="Pfam" id="PF07727">
    <property type="entry name" value="RVT_2"/>
    <property type="match status" value="1"/>
</dbReference>
<dbReference type="SUPFAM" id="SSF53098">
    <property type="entry name" value="Ribonuclease H-like"/>
    <property type="match status" value="1"/>
</dbReference>
<evidence type="ECO:0000256" key="12">
    <source>
        <dbReference type="ARBA" id="ARBA00023172"/>
    </source>
</evidence>
<dbReference type="InterPro" id="IPR013103">
    <property type="entry name" value="RVT_2"/>
</dbReference>
<evidence type="ECO:0000256" key="4">
    <source>
        <dbReference type="ARBA" id="ARBA00022723"/>
    </source>
</evidence>
<dbReference type="OrthoDB" id="4356562at2759"/>
<sequence length="1085" mass="119689">MQSLRLAISPPPLTISPFSQPHVHSSAYDRFMQEPYRAADCSSHLQGNGSNLAKWVSGLNRVLCVALSSELSVDYLPSLLENRSPQENRAISHFIDATLAPDFALFIGVVLSCTTAKEFFDAIKTRCQLKPNTTIILMLQKSFSLFKKLGVEADELERLFAQAVCHASPTLDQLVTSAIMARGSKKPLSTFVGQAILNALPATDGPTQHSSPFIYRVSDPPGLSHFQSRPRSPFSSKPTATRSETTIASPLAYTSSCHSGAPTTTSSKLPLPEGACVASQTKTLKILVKRGYVIVHDVAFSTKISGTILSVGRLCRAGVVPFFENLLLSLLVSGMLVSTTFRNDFWWMDVVPGGETKVSAAASSPPVCFEMNPISFPDSKTMSPREWHEHLGHASDRVVVSFLKQHVPSFNPKCWQPFYCDVCAKSKSTHRLAKACTDIPKNKPLDLLVSDVMGPFPEDAQAFDAPAAILDAINQLRVRTKVAPKALRTDNAQEFTLASCVESLAKLGVSFCPSLPYSLQENGEAERLNGTLGDMARAMLTQSGMPTCLWQFAYASACFIHNRIPNSRCLNSSPFQQLYGQPPSIAAIYPFGGDALVHIPTVHQCHKLDARAIECKLLKPLLSGGWLLWEPNMNKMVQSASVIFPQFQPANTTRESSNKGSLHHIVNEMSLGQVPTEKYFKLENQAIDSIVMAKDINILTHLGKALSGAYQESWRVACQVELNQMATRDVWEVLPKLLGMKIIGRRWVFDLKRNLDSTVEKFKARLVARGDRQRPGVDCAKMYTPTASLMSLHLLLGIAVLKGWKVASFDVSGAYFYIPVEECVLIEPPVDFLPTLRGKVLRLKKALYGMCQAGRCWWKFLLGILERLGFVATEVDQSLYIFRNGVAVIAIWIHVDDDVITSNTPSAISDFQKALCTELNIKWWEKLTQIVGLECVIGEGEVVMTQKHLTEGILEAYPQHLIQRDAPLLVLSVGGMTTTTKILDPTPFRSVIGLLAYLISETRPDLAFAVNYLARHSVALTTEHWELLGNVVGYLLKTCDRGLRLCPGKLSLNLWSDVGWGGDLERLQKGFIIKLGEALILWASK</sequence>
<dbReference type="GO" id="GO:0015074">
    <property type="term" value="P:DNA integration"/>
    <property type="evidence" value="ECO:0007669"/>
    <property type="project" value="UniProtKB-KW"/>
</dbReference>
<evidence type="ECO:0000256" key="14">
    <source>
        <dbReference type="ARBA" id="ARBA00048173"/>
    </source>
</evidence>
<dbReference type="InterPro" id="IPR012337">
    <property type="entry name" value="RNaseH-like_sf"/>
</dbReference>
<keyword evidence="7" id="KW-0460">Magnesium</keyword>
<evidence type="ECO:0000259" key="17">
    <source>
        <dbReference type="PROSITE" id="PS50994"/>
    </source>
</evidence>
<evidence type="ECO:0000256" key="8">
    <source>
        <dbReference type="ARBA" id="ARBA00022884"/>
    </source>
</evidence>